<keyword evidence="2 5" id="KW-0812">Transmembrane</keyword>
<feature type="transmembrane region" description="Helical" evidence="5">
    <location>
        <begin position="287"/>
        <end position="307"/>
    </location>
</feature>
<evidence type="ECO:0000256" key="2">
    <source>
        <dbReference type="ARBA" id="ARBA00022692"/>
    </source>
</evidence>
<proteinExistence type="predicted"/>
<dbReference type="RefSeq" id="WP_344650655.1">
    <property type="nucleotide sequence ID" value="NZ_BAAAGX010000016.1"/>
</dbReference>
<protein>
    <recommendedName>
        <fullName evidence="6">O-antigen ligase-related domain-containing protein</fullName>
    </recommendedName>
</protein>
<feature type="transmembrane region" description="Helical" evidence="5">
    <location>
        <begin position="77"/>
        <end position="93"/>
    </location>
</feature>
<evidence type="ECO:0000313" key="7">
    <source>
        <dbReference type="EMBL" id="GAA0253161.1"/>
    </source>
</evidence>
<evidence type="ECO:0000256" key="4">
    <source>
        <dbReference type="ARBA" id="ARBA00023136"/>
    </source>
</evidence>
<evidence type="ECO:0000313" key="8">
    <source>
        <dbReference type="Proteomes" id="UP001500967"/>
    </source>
</evidence>
<feature type="transmembrane region" description="Helical" evidence="5">
    <location>
        <begin position="203"/>
        <end position="225"/>
    </location>
</feature>
<comment type="caution">
    <text evidence="7">The sequence shown here is derived from an EMBL/GenBank/DDBJ whole genome shotgun (WGS) entry which is preliminary data.</text>
</comment>
<comment type="subcellular location">
    <subcellularLocation>
        <location evidence="1">Membrane</location>
        <topology evidence="1">Multi-pass membrane protein</topology>
    </subcellularLocation>
</comment>
<keyword evidence="4 5" id="KW-0472">Membrane</keyword>
<feature type="transmembrane region" description="Helical" evidence="5">
    <location>
        <begin position="138"/>
        <end position="156"/>
    </location>
</feature>
<evidence type="ECO:0000256" key="5">
    <source>
        <dbReference type="SAM" id="Phobius"/>
    </source>
</evidence>
<feature type="transmembrane region" description="Helical" evidence="5">
    <location>
        <begin position="394"/>
        <end position="413"/>
    </location>
</feature>
<keyword evidence="3 5" id="KW-1133">Transmembrane helix</keyword>
<organism evidence="7 8">
    <name type="scientific">Cryptosporangium japonicum</name>
    <dbReference type="NCBI Taxonomy" id="80872"/>
    <lineage>
        <taxon>Bacteria</taxon>
        <taxon>Bacillati</taxon>
        <taxon>Actinomycetota</taxon>
        <taxon>Actinomycetes</taxon>
        <taxon>Cryptosporangiales</taxon>
        <taxon>Cryptosporangiaceae</taxon>
        <taxon>Cryptosporangium</taxon>
    </lineage>
</organism>
<feature type="transmembrane region" description="Helical" evidence="5">
    <location>
        <begin position="257"/>
        <end position="275"/>
    </location>
</feature>
<evidence type="ECO:0000259" key="6">
    <source>
        <dbReference type="Pfam" id="PF04932"/>
    </source>
</evidence>
<feature type="domain" description="O-antigen ligase-related" evidence="6">
    <location>
        <begin position="243"/>
        <end position="402"/>
    </location>
</feature>
<evidence type="ECO:0000256" key="3">
    <source>
        <dbReference type="ARBA" id="ARBA00022989"/>
    </source>
</evidence>
<evidence type="ECO:0000256" key="1">
    <source>
        <dbReference type="ARBA" id="ARBA00004141"/>
    </source>
</evidence>
<reference evidence="7 8" key="1">
    <citation type="journal article" date="2019" name="Int. J. Syst. Evol. Microbiol.">
        <title>The Global Catalogue of Microorganisms (GCM) 10K type strain sequencing project: providing services to taxonomists for standard genome sequencing and annotation.</title>
        <authorList>
            <consortium name="The Broad Institute Genomics Platform"/>
            <consortium name="The Broad Institute Genome Sequencing Center for Infectious Disease"/>
            <person name="Wu L."/>
            <person name="Ma J."/>
        </authorList>
    </citation>
    <scope>NUCLEOTIDE SEQUENCE [LARGE SCALE GENOMIC DNA]</scope>
    <source>
        <strain evidence="7 8">JCM 10425</strain>
    </source>
</reference>
<dbReference type="Pfam" id="PF04932">
    <property type="entry name" value="Wzy_C"/>
    <property type="match status" value="1"/>
</dbReference>
<gene>
    <name evidence="7" type="ORF">GCM10009539_42950</name>
</gene>
<feature type="transmembrane region" description="Helical" evidence="5">
    <location>
        <begin position="420"/>
        <end position="438"/>
    </location>
</feature>
<dbReference type="EMBL" id="BAAAGX010000016">
    <property type="protein sequence ID" value="GAA0253161.1"/>
    <property type="molecule type" value="Genomic_DNA"/>
</dbReference>
<dbReference type="Proteomes" id="UP001500967">
    <property type="component" value="Unassembled WGS sequence"/>
</dbReference>
<feature type="transmembrane region" description="Helical" evidence="5">
    <location>
        <begin position="31"/>
        <end position="48"/>
    </location>
</feature>
<feature type="transmembrane region" description="Helical" evidence="5">
    <location>
        <begin position="114"/>
        <end position="132"/>
    </location>
</feature>
<feature type="transmembrane region" description="Helical" evidence="5">
    <location>
        <begin position="444"/>
        <end position="464"/>
    </location>
</feature>
<dbReference type="InterPro" id="IPR007016">
    <property type="entry name" value="O-antigen_ligase-rel_domated"/>
</dbReference>
<accession>A0ABN0UK88</accession>
<keyword evidence="8" id="KW-1185">Reference proteome</keyword>
<feature type="transmembrane region" description="Helical" evidence="5">
    <location>
        <begin position="163"/>
        <end position="183"/>
    </location>
</feature>
<name>A0ABN0UK88_9ACTN</name>
<sequence length="484" mass="50171">MIRLLPAAALVVAAAIVEFVRTSSVTEAGEAAVAALIAAGVAALALTLPGASVRGTVLGGTLVLAGILTWTSTDRPVVIWAVLGAGGVLWAWWSRPWLGGLRQVPRLGGAWTGLAYWPLGVAGAALVGHWTVGAQRAAYAGVFALAVLAVIAFVRGTGRDPSVAVAAAILLGVAALLWAGAGSVFDTVREAPAGSAQGMRDRFWGGLGLFYHPNSLAGLAVIAAIRVGADRAFGLAQRLAVTGLAGLLLLLSNSRTGLVFAGGAAVVHAFLVLRRRRADLPDYRRRWPAAATPFLVLVIVYVSSGGLDHLTRDRFNTGASPGGSPVAAATSGRTDTWRQVWRDWEDAPLAEKLFGNATTSRAVVTRLDDGAPPEGPRRQLNTDNAAVGAFRRGGVLGAAAFVFGVGLLVVHALRRRRAGGWPAAWFTVGVLAVVPTIATEDWMLGGTNGALWLLLVAGEAYLVLRPTPPVEPKLPVGILTTPVK</sequence>